<dbReference type="EMBL" id="JACIFU010000001">
    <property type="protein sequence ID" value="MBB4173620.1"/>
    <property type="molecule type" value="Genomic_DNA"/>
</dbReference>
<dbReference type="PANTHER" id="PTHR43877">
    <property type="entry name" value="AMINOALKYLPHOSPHONATE N-ACETYLTRANSFERASE-RELATED-RELATED"/>
    <property type="match status" value="1"/>
</dbReference>
<evidence type="ECO:0000313" key="5">
    <source>
        <dbReference type="Proteomes" id="UP000565745"/>
    </source>
</evidence>
<dbReference type="InterPro" id="IPR000182">
    <property type="entry name" value="GNAT_dom"/>
</dbReference>
<proteinExistence type="predicted"/>
<name>A0A7W6Q5C9_9RHOB</name>
<dbReference type="RefSeq" id="WP_052836072.1">
    <property type="nucleotide sequence ID" value="NZ_JACIFU010000001.1"/>
</dbReference>
<dbReference type="AlphaFoldDB" id="A0A7W6Q5C9"/>
<evidence type="ECO:0000256" key="1">
    <source>
        <dbReference type="ARBA" id="ARBA00022679"/>
    </source>
</evidence>
<dbReference type="Gene3D" id="3.40.630.30">
    <property type="match status" value="1"/>
</dbReference>
<dbReference type="CDD" id="cd04301">
    <property type="entry name" value="NAT_SF"/>
    <property type="match status" value="1"/>
</dbReference>
<accession>A0A7W6Q5C9</accession>
<feature type="domain" description="N-acetyltransferase" evidence="3">
    <location>
        <begin position="2"/>
        <end position="145"/>
    </location>
</feature>
<dbReference type="OrthoDB" id="9797417at2"/>
<organism evidence="4 5">
    <name type="scientific">Sulfitobacter noctilucicola</name>
    <dbReference type="NCBI Taxonomy" id="1342301"/>
    <lineage>
        <taxon>Bacteria</taxon>
        <taxon>Pseudomonadati</taxon>
        <taxon>Pseudomonadota</taxon>
        <taxon>Alphaproteobacteria</taxon>
        <taxon>Rhodobacterales</taxon>
        <taxon>Roseobacteraceae</taxon>
        <taxon>Sulfitobacter</taxon>
    </lineage>
</organism>
<comment type="caution">
    <text evidence="4">The sequence shown here is derived from an EMBL/GenBank/DDBJ whole genome shotgun (WGS) entry which is preliminary data.</text>
</comment>
<dbReference type="Proteomes" id="UP000565745">
    <property type="component" value="Unassembled WGS sequence"/>
</dbReference>
<keyword evidence="5" id="KW-1185">Reference proteome</keyword>
<evidence type="ECO:0000259" key="3">
    <source>
        <dbReference type="PROSITE" id="PS51186"/>
    </source>
</evidence>
<sequence>MIRLRPAHSTDAGTVGAILTEFAEGTAWLPKLHTGAEDVAHAGAMIDRGWVTVAETEDRVVAFSACNAGDLDALYVASGMRGQGVGGLLLEKLKAAHDNLKLWTFQANTRAHAFYLRHGFVEVARTDGATTDEQLPDIRYEWQRGAT</sequence>
<dbReference type="InterPro" id="IPR016181">
    <property type="entry name" value="Acyl_CoA_acyltransferase"/>
</dbReference>
<dbReference type="Pfam" id="PF13508">
    <property type="entry name" value="Acetyltransf_7"/>
    <property type="match status" value="1"/>
</dbReference>
<dbReference type="PANTHER" id="PTHR43877:SF2">
    <property type="entry name" value="AMINOALKYLPHOSPHONATE N-ACETYLTRANSFERASE-RELATED"/>
    <property type="match status" value="1"/>
</dbReference>
<evidence type="ECO:0000256" key="2">
    <source>
        <dbReference type="ARBA" id="ARBA00023315"/>
    </source>
</evidence>
<evidence type="ECO:0000313" key="4">
    <source>
        <dbReference type="EMBL" id="MBB4173620.1"/>
    </source>
</evidence>
<dbReference type="SUPFAM" id="SSF55729">
    <property type="entry name" value="Acyl-CoA N-acyltransferases (Nat)"/>
    <property type="match status" value="1"/>
</dbReference>
<reference evidence="4 5" key="1">
    <citation type="submission" date="2020-08" db="EMBL/GenBank/DDBJ databases">
        <title>Genomic Encyclopedia of Type Strains, Phase IV (KMG-IV): sequencing the most valuable type-strain genomes for metagenomic binning, comparative biology and taxonomic classification.</title>
        <authorList>
            <person name="Goeker M."/>
        </authorList>
    </citation>
    <scope>NUCLEOTIDE SEQUENCE [LARGE SCALE GENOMIC DNA]</scope>
    <source>
        <strain evidence="4 5">DSM 101015</strain>
    </source>
</reference>
<keyword evidence="2" id="KW-0012">Acyltransferase</keyword>
<dbReference type="PROSITE" id="PS51186">
    <property type="entry name" value="GNAT"/>
    <property type="match status" value="1"/>
</dbReference>
<keyword evidence="1 4" id="KW-0808">Transferase</keyword>
<dbReference type="GO" id="GO:0016747">
    <property type="term" value="F:acyltransferase activity, transferring groups other than amino-acyl groups"/>
    <property type="evidence" value="ECO:0007669"/>
    <property type="project" value="InterPro"/>
</dbReference>
<protein>
    <submittedName>
        <fullName evidence="4">GNAT superfamily N-acetyltransferase</fullName>
    </submittedName>
</protein>
<gene>
    <name evidence="4" type="ORF">GGR93_001381</name>
</gene>
<dbReference type="InterPro" id="IPR050832">
    <property type="entry name" value="Bact_Acetyltransf"/>
</dbReference>